<dbReference type="EMBL" id="CAEZYQ010000018">
    <property type="protein sequence ID" value="CAB4755155.1"/>
    <property type="molecule type" value="Genomic_DNA"/>
</dbReference>
<proteinExistence type="predicted"/>
<dbReference type="Pfam" id="PF05949">
    <property type="entry name" value="DUF881"/>
    <property type="match status" value="1"/>
</dbReference>
<keyword evidence="2" id="KW-1133">Transmembrane helix</keyword>
<accession>A0A6J6U715</accession>
<sequence>MPEPTTPTSPGPGPGSGQDPVPAEETGRARLRRALLRPSRSQVVVAVLLAVVAFAAIVQVQTVEDDDTYAGYREQDLVNVLSGLAGASRRARAEITRLETARDELVSDTDAERVALEQATSEADSLSILAGLVPVTGPGIRITITEVTGRVRADTMLNMVQGLRIASAEAMQLNGTVRVVAQTSFTDAEGGLVVDGQQLAAPYVVDVIGDPSALAGAMSILEGPRVDLQDDGAEVEVVTLSSLDIESVRQPVEPEFAQPADPQ</sequence>
<feature type="region of interest" description="Disordered" evidence="1">
    <location>
        <begin position="1"/>
        <end position="25"/>
    </location>
</feature>
<feature type="transmembrane region" description="Helical" evidence="2">
    <location>
        <begin position="43"/>
        <end position="60"/>
    </location>
</feature>
<feature type="compositionally biased region" description="Pro residues" evidence="1">
    <location>
        <begin position="1"/>
        <end position="13"/>
    </location>
</feature>
<dbReference type="Gene3D" id="3.30.70.1880">
    <property type="entry name" value="Protein of unknown function DUF881"/>
    <property type="match status" value="1"/>
</dbReference>
<dbReference type="PANTHER" id="PTHR37313:SF2">
    <property type="entry name" value="UPF0749 PROTEIN YLXX"/>
    <property type="match status" value="1"/>
</dbReference>
<gene>
    <name evidence="3" type="ORF">UFOPK2761_02250</name>
</gene>
<dbReference type="PANTHER" id="PTHR37313">
    <property type="entry name" value="UPF0749 PROTEIN RV1825"/>
    <property type="match status" value="1"/>
</dbReference>
<organism evidence="3">
    <name type="scientific">freshwater metagenome</name>
    <dbReference type="NCBI Taxonomy" id="449393"/>
    <lineage>
        <taxon>unclassified sequences</taxon>
        <taxon>metagenomes</taxon>
        <taxon>ecological metagenomes</taxon>
    </lineage>
</organism>
<reference evidence="3" key="1">
    <citation type="submission" date="2020-05" db="EMBL/GenBank/DDBJ databases">
        <authorList>
            <person name="Chiriac C."/>
            <person name="Salcher M."/>
            <person name="Ghai R."/>
            <person name="Kavagutti S V."/>
        </authorList>
    </citation>
    <scope>NUCLEOTIDE SEQUENCE</scope>
</reference>
<evidence type="ECO:0000256" key="1">
    <source>
        <dbReference type="SAM" id="MobiDB-lite"/>
    </source>
</evidence>
<keyword evidence="2" id="KW-0472">Membrane</keyword>
<dbReference type="AlphaFoldDB" id="A0A6J6U715"/>
<dbReference type="GO" id="GO:0005886">
    <property type="term" value="C:plasma membrane"/>
    <property type="evidence" value="ECO:0007669"/>
    <property type="project" value="TreeGrafter"/>
</dbReference>
<evidence type="ECO:0000256" key="2">
    <source>
        <dbReference type="SAM" id="Phobius"/>
    </source>
</evidence>
<name>A0A6J6U715_9ZZZZ</name>
<evidence type="ECO:0000313" key="3">
    <source>
        <dbReference type="EMBL" id="CAB4755155.1"/>
    </source>
</evidence>
<dbReference type="InterPro" id="IPR010273">
    <property type="entry name" value="DUF881"/>
</dbReference>
<keyword evidence="2" id="KW-0812">Transmembrane</keyword>
<protein>
    <submittedName>
        <fullName evidence="3">Unannotated protein</fullName>
    </submittedName>
</protein>